<dbReference type="GO" id="GO:0034045">
    <property type="term" value="C:phagophore assembly site membrane"/>
    <property type="evidence" value="ECO:0007669"/>
    <property type="project" value="UniProtKB-SubCell"/>
</dbReference>
<evidence type="ECO:0000313" key="6">
    <source>
        <dbReference type="EMBL" id="JAT74017.1"/>
    </source>
</evidence>
<dbReference type="EMBL" id="GDKF01004605">
    <property type="protein sequence ID" value="JAT74017.1"/>
    <property type="molecule type" value="Transcribed_RNA"/>
</dbReference>
<dbReference type="InterPro" id="IPR048720">
    <property type="entry name" value="PROPPIN"/>
</dbReference>
<keyword evidence="3" id="KW-0677">Repeat</keyword>
<dbReference type="Pfam" id="PF21032">
    <property type="entry name" value="PROPPIN"/>
    <property type="match status" value="1"/>
</dbReference>
<feature type="compositionally biased region" description="Low complexity" evidence="5">
    <location>
        <begin position="285"/>
        <end position="294"/>
    </location>
</feature>
<proteinExistence type="inferred from homology"/>
<reference evidence="6" key="1">
    <citation type="submission" date="2015-08" db="EMBL/GenBank/DDBJ databases">
        <authorList>
            <person name="Babu N.S."/>
            <person name="Beckwith C.J."/>
            <person name="Beseler K.G."/>
            <person name="Brison A."/>
            <person name="Carone J.V."/>
            <person name="Caskin T.P."/>
            <person name="Diamond M."/>
            <person name="Durham M.E."/>
            <person name="Foxe J.M."/>
            <person name="Go M."/>
            <person name="Henderson B.A."/>
            <person name="Jones I.B."/>
            <person name="McGettigan J.A."/>
            <person name="Micheletti S.J."/>
            <person name="Nasrallah M.E."/>
            <person name="Ortiz D."/>
            <person name="Piller C.R."/>
            <person name="Privatt S.R."/>
            <person name="Schneider S.L."/>
            <person name="Sharp S."/>
            <person name="Smith T.C."/>
            <person name="Stanton J.D."/>
            <person name="Ullery H.E."/>
            <person name="Wilson R.J."/>
            <person name="Serrano M.G."/>
            <person name="Buck G."/>
            <person name="Lee V."/>
            <person name="Wang Y."/>
            <person name="Carvalho R."/>
            <person name="Voegtly L."/>
            <person name="Shi R."/>
            <person name="Duckworth R."/>
            <person name="Johnson A."/>
            <person name="Loviza R."/>
            <person name="Walstead R."/>
            <person name="Shah Z."/>
            <person name="Kiflezghi M."/>
            <person name="Wade K."/>
            <person name="Ball S.L."/>
            <person name="Bradley K.W."/>
            <person name="Asai D.J."/>
            <person name="Bowman C.A."/>
            <person name="Russell D.A."/>
            <person name="Pope W.H."/>
            <person name="Jacobs-Sera D."/>
            <person name="Hendrix R.W."/>
            <person name="Hatfull G.F."/>
        </authorList>
    </citation>
    <scope>NUCLEOTIDE SEQUENCE</scope>
</reference>
<dbReference type="InterPro" id="IPR036322">
    <property type="entry name" value="WD40_repeat_dom_sf"/>
</dbReference>
<gene>
    <name evidence="6" type="ORF">g.15662</name>
</gene>
<comment type="similarity">
    <text evidence="4">Belongs to the WD repeat PROPPIN family.</text>
</comment>
<evidence type="ECO:0008006" key="7">
    <source>
        <dbReference type="Google" id="ProtNLM"/>
    </source>
</evidence>
<dbReference type="PANTHER" id="PTHR11227">
    <property type="entry name" value="WD-REPEAT PROTEIN INTERACTING WITH PHOSPHOINOSIDES WIPI -RELATED"/>
    <property type="match status" value="1"/>
</dbReference>
<dbReference type="SMART" id="SM00320">
    <property type="entry name" value="WD40"/>
    <property type="match status" value="3"/>
</dbReference>
<dbReference type="InterPro" id="IPR001680">
    <property type="entry name" value="WD40_rpt"/>
</dbReference>
<feature type="region of interest" description="Disordered" evidence="5">
    <location>
        <begin position="267"/>
        <end position="296"/>
    </location>
</feature>
<evidence type="ECO:0000256" key="4">
    <source>
        <dbReference type="ARBA" id="ARBA00025740"/>
    </source>
</evidence>
<evidence type="ECO:0000256" key="2">
    <source>
        <dbReference type="ARBA" id="ARBA00022574"/>
    </source>
</evidence>
<accession>A0A1D2A4A7</accession>
<sequence>MAKSPEKKKFAHELLHLSFNQDQGCFAVGTSNGFRVHNCEPFKETFRREFSNGGIGIVEMLFRSNILALVGGGPLPRYPPNKVMLWDDHQGRCIGELSFRSRVRRVALRRDLLAVALEHKVLVYAFSDLRLTASVETAANAAGLLALSTGPDAALLACPGLHSGQVRLEAYATRRTRFVQAHSGALGALCLTPSGKHLATASERGTLLRVWSTADGTRLQELRRGTDAARIHSLAFSGGRGALAATPPEWLAVTSDRGTAHVFSLRRGQGVGPAGDRADGGGGAQQQQQPEGRANPTSKLAFVSVSRGLGEVTQSLGLGSWWDLRTQMPWAAFLWLLMPAQGSTMYVLPCASLPTGCNPHPCPPLRHQSYLPLAAGYFSSERSFAQFHLPDGAPTVVGFGQEPGTLLLLSSSGLFYNLAFDPLVGGACEQVSCVQFMEEAPRQGGGY</sequence>
<dbReference type="Gene3D" id="2.130.10.10">
    <property type="entry name" value="YVTN repeat-like/Quinoprotein amine dehydrogenase"/>
    <property type="match status" value="1"/>
</dbReference>
<name>A0A1D2A4A7_AUXPR</name>
<keyword evidence="2" id="KW-0853">WD repeat</keyword>
<protein>
    <recommendedName>
        <fullName evidence="7">WD repeat domain phosphoinositide-interacting protein 3</fullName>
    </recommendedName>
</protein>
<dbReference type="SUPFAM" id="SSF50978">
    <property type="entry name" value="WD40 repeat-like"/>
    <property type="match status" value="1"/>
</dbReference>
<dbReference type="AlphaFoldDB" id="A0A1D2A4A7"/>
<evidence type="ECO:0000256" key="3">
    <source>
        <dbReference type="ARBA" id="ARBA00022737"/>
    </source>
</evidence>
<comment type="subcellular location">
    <subcellularLocation>
        <location evidence="1">Preautophagosomal structure membrane</location>
        <topology evidence="1">Peripheral membrane protein</topology>
    </subcellularLocation>
</comment>
<organism evidence="6">
    <name type="scientific">Auxenochlorella protothecoides</name>
    <name type="common">Green microalga</name>
    <name type="synonym">Chlorella protothecoides</name>
    <dbReference type="NCBI Taxonomy" id="3075"/>
    <lineage>
        <taxon>Eukaryota</taxon>
        <taxon>Viridiplantae</taxon>
        <taxon>Chlorophyta</taxon>
        <taxon>core chlorophytes</taxon>
        <taxon>Trebouxiophyceae</taxon>
        <taxon>Chlorellales</taxon>
        <taxon>Chlorellaceae</taxon>
        <taxon>Auxenochlorella</taxon>
    </lineage>
</organism>
<dbReference type="InterPro" id="IPR015943">
    <property type="entry name" value="WD40/YVTN_repeat-like_dom_sf"/>
</dbReference>
<evidence type="ECO:0000256" key="5">
    <source>
        <dbReference type="SAM" id="MobiDB-lite"/>
    </source>
</evidence>
<evidence type="ECO:0000256" key="1">
    <source>
        <dbReference type="ARBA" id="ARBA00004623"/>
    </source>
</evidence>